<dbReference type="PIRSF" id="PIRSF029208">
    <property type="entry name" value="Phage_tail_GPU"/>
    <property type="match status" value="1"/>
</dbReference>
<accession>A0A7V8FPQ2</accession>
<dbReference type="InterPro" id="IPR009734">
    <property type="entry name" value="Myoviridae_GpU"/>
</dbReference>
<evidence type="ECO:0000313" key="1">
    <source>
        <dbReference type="EMBL" id="KAF1021877.1"/>
    </source>
</evidence>
<reference evidence="2" key="1">
    <citation type="journal article" date="2020" name="MBio">
        <title>Horizontal gene transfer to a defensive symbiont with a reduced genome amongst a multipartite beetle microbiome.</title>
        <authorList>
            <person name="Waterworth S.C."/>
            <person name="Florez L.V."/>
            <person name="Rees E.R."/>
            <person name="Hertweck C."/>
            <person name="Kaltenpoth M."/>
            <person name="Kwan J.C."/>
        </authorList>
    </citation>
    <scope>NUCLEOTIDE SEQUENCE [LARGE SCALE GENOMIC DNA]</scope>
</reference>
<dbReference type="EMBL" id="WNDQ01000017">
    <property type="protein sequence ID" value="KAF1021877.1"/>
    <property type="molecule type" value="Genomic_DNA"/>
</dbReference>
<evidence type="ECO:0000313" key="2">
    <source>
        <dbReference type="Proteomes" id="UP000461670"/>
    </source>
</evidence>
<dbReference type="AlphaFoldDB" id="A0A7V8FPQ2"/>
<protein>
    <recommendedName>
        <fullName evidence="3">Phage protein U</fullName>
    </recommendedName>
</protein>
<sequence length="163" mass="17991">MLCLGLFVFSLETLSYQELQRRTTWKHASQPLVGARDAVQYLGPGEDTITLQGVVVPEFKGLPVTLNLLRIMADQGFAWMLVEATGTIYGAFVITELQETKSLFYVTGAARRIEFTITLRRVDQDAIKAFDNMLGDNLGELGSLMDNVSGQISDLGQNLGLPF</sequence>
<organism evidence="1 2">
    <name type="scientific">Paracidovorax wautersii</name>
    <dbReference type="NCBI Taxonomy" id="1177982"/>
    <lineage>
        <taxon>Bacteria</taxon>
        <taxon>Pseudomonadati</taxon>
        <taxon>Pseudomonadota</taxon>
        <taxon>Betaproteobacteria</taxon>
        <taxon>Burkholderiales</taxon>
        <taxon>Comamonadaceae</taxon>
        <taxon>Paracidovorax</taxon>
    </lineage>
</organism>
<gene>
    <name evidence="1" type="ORF">GAK30_01566</name>
</gene>
<comment type="caution">
    <text evidence="1">The sequence shown here is derived from an EMBL/GenBank/DDBJ whole genome shotgun (WGS) entry which is preliminary data.</text>
</comment>
<dbReference type="InterPro" id="IPR016912">
    <property type="entry name" value="Phage_P2_GpU"/>
</dbReference>
<dbReference type="Pfam" id="PF06995">
    <property type="entry name" value="Phage_P2_GpU"/>
    <property type="match status" value="1"/>
</dbReference>
<name>A0A7V8FPQ2_9BURK</name>
<proteinExistence type="predicted"/>
<evidence type="ECO:0008006" key="3">
    <source>
        <dbReference type="Google" id="ProtNLM"/>
    </source>
</evidence>
<dbReference type="Proteomes" id="UP000461670">
    <property type="component" value="Unassembled WGS sequence"/>
</dbReference>